<dbReference type="Pfam" id="PF00126">
    <property type="entry name" value="HTH_1"/>
    <property type="match status" value="1"/>
</dbReference>
<accession>A0A254TFS6</accession>
<keyword evidence="7" id="KW-1185">Reference proteome</keyword>
<gene>
    <name evidence="6" type="ORF">AYR66_19705</name>
</gene>
<protein>
    <submittedName>
        <fullName evidence="6">LysR family transcriptional regulator</fullName>
    </submittedName>
</protein>
<keyword evidence="3" id="KW-0238">DNA-binding</keyword>
<evidence type="ECO:0000256" key="4">
    <source>
        <dbReference type="ARBA" id="ARBA00023163"/>
    </source>
</evidence>
<dbReference type="GO" id="GO:0043565">
    <property type="term" value="F:sequence-specific DNA binding"/>
    <property type="evidence" value="ECO:0007669"/>
    <property type="project" value="TreeGrafter"/>
</dbReference>
<dbReference type="InterPro" id="IPR036390">
    <property type="entry name" value="WH_DNA-bd_sf"/>
</dbReference>
<dbReference type="OrthoDB" id="570111at2"/>
<dbReference type="PROSITE" id="PS50931">
    <property type="entry name" value="HTH_LYSR"/>
    <property type="match status" value="1"/>
</dbReference>
<sequence>MGNRKPTQRWDDFRYFLAVVRTGTLSAAADLLDTQHTTVARHIQALEEQLDARLFLKSNTGYGLTPAGERLLELAETIESSILAARGVANQRDKAISGTVRIGAPDGLGSTFLAPRMHILTDKHPALNIEIMATTRIFSLSKREAHIAIGFSRTEHARIVSRRLTDYRLFVYASADYLQSAPSIKTKEDFRQHPFIGYVEEFVFFPELDYLNAVVNGITPKLRSTNLLAQLYATLSGGGLCILPVFIASNFPNLVAVLPEQVSLTRSFHMHIHEDHRKAPHVRAVADFIAAEIETNEQLFLAKPGETILQRLPFGGATT</sequence>
<keyword evidence="4" id="KW-0804">Transcription</keyword>
<feature type="domain" description="HTH lysR-type" evidence="5">
    <location>
        <begin position="8"/>
        <end position="65"/>
    </location>
</feature>
<dbReference type="SUPFAM" id="SSF46785">
    <property type="entry name" value="Winged helix' DNA-binding domain"/>
    <property type="match status" value="1"/>
</dbReference>
<dbReference type="SUPFAM" id="SSF53850">
    <property type="entry name" value="Periplasmic binding protein-like II"/>
    <property type="match status" value="1"/>
</dbReference>
<organism evidence="6 7">
    <name type="scientific">Noviherbaspirillum denitrificans</name>
    <dbReference type="NCBI Taxonomy" id="1968433"/>
    <lineage>
        <taxon>Bacteria</taxon>
        <taxon>Pseudomonadati</taxon>
        <taxon>Pseudomonadota</taxon>
        <taxon>Betaproteobacteria</taxon>
        <taxon>Burkholderiales</taxon>
        <taxon>Oxalobacteraceae</taxon>
        <taxon>Noviherbaspirillum</taxon>
    </lineage>
</organism>
<dbReference type="InterPro" id="IPR000847">
    <property type="entry name" value="LysR_HTH_N"/>
</dbReference>
<evidence type="ECO:0000313" key="6">
    <source>
        <dbReference type="EMBL" id="OWW21375.1"/>
    </source>
</evidence>
<dbReference type="GO" id="GO:0003700">
    <property type="term" value="F:DNA-binding transcription factor activity"/>
    <property type="evidence" value="ECO:0007669"/>
    <property type="project" value="InterPro"/>
</dbReference>
<reference evidence="6 7" key="1">
    <citation type="submission" date="2016-02" db="EMBL/GenBank/DDBJ databases">
        <authorList>
            <person name="Wen L."/>
            <person name="He K."/>
            <person name="Yang H."/>
        </authorList>
    </citation>
    <scope>NUCLEOTIDE SEQUENCE [LARGE SCALE GENOMIC DNA]</scope>
    <source>
        <strain evidence="6 7">TSA40</strain>
    </source>
</reference>
<keyword evidence="2" id="KW-0805">Transcription regulation</keyword>
<dbReference type="RefSeq" id="WP_088708231.1">
    <property type="nucleotide sequence ID" value="NZ_LSTO01000001.1"/>
</dbReference>
<dbReference type="Gene3D" id="1.10.10.10">
    <property type="entry name" value="Winged helix-like DNA-binding domain superfamily/Winged helix DNA-binding domain"/>
    <property type="match status" value="1"/>
</dbReference>
<dbReference type="Pfam" id="PF03466">
    <property type="entry name" value="LysR_substrate"/>
    <property type="match status" value="1"/>
</dbReference>
<evidence type="ECO:0000256" key="3">
    <source>
        <dbReference type="ARBA" id="ARBA00023125"/>
    </source>
</evidence>
<evidence type="ECO:0000256" key="2">
    <source>
        <dbReference type="ARBA" id="ARBA00023015"/>
    </source>
</evidence>
<dbReference type="PANTHER" id="PTHR30537">
    <property type="entry name" value="HTH-TYPE TRANSCRIPTIONAL REGULATOR"/>
    <property type="match status" value="1"/>
</dbReference>
<proteinExistence type="inferred from homology"/>
<name>A0A254TFS6_9BURK</name>
<dbReference type="PANTHER" id="PTHR30537:SF3">
    <property type="entry name" value="TRANSCRIPTIONAL REGULATORY PROTEIN"/>
    <property type="match status" value="1"/>
</dbReference>
<comment type="caution">
    <text evidence="6">The sequence shown here is derived from an EMBL/GenBank/DDBJ whole genome shotgun (WGS) entry which is preliminary data.</text>
</comment>
<dbReference type="Gene3D" id="3.40.190.290">
    <property type="match status" value="1"/>
</dbReference>
<dbReference type="InterPro" id="IPR058163">
    <property type="entry name" value="LysR-type_TF_proteobact-type"/>
</dbReference>
<dbReference type="EMBL" id="LSTO01000001">
    <property type="protein sequence ID" value="OWW21375.1"/>
    <property type="molecule type" value="Genomic_DNA"/>
</dbReference>
<dbReference type="Proteomes" id="UP000197535">
    <property type="component" value="Unassembled WGS sequence"/>
</dbReference>
<dbReference type="GO" id="GO:0006351">
    <property type="term" value="P:DNA-templated transcription"/>
    <property type="evidence" value="ECO:0007669"/>
    <property type="project" value="TreeGrafter"/>
</dbReference>
<dbReference type="InterPro" id="IPR036388">
    <property type="entry name" value="WH-like_DNA-bd_sf"/>
</dbReference>
<comment type="similarity">
    <text evidence="1">Belongs to the LysR transcriptional regulatory family.</text>
</comment>
<evidence type="ECO:0000259" key="5">
    <source>
        <dbReference type="PROSITE" id="PS50931"/>
    </source>
</evidence>
<dbReference type="AlphaFoldDB" id="A0A254TFS6"/>
<dbReference type="InterPro" id="IPR005119">
    <property type="entry name" value="LysR_subst-bd"/>
</dbReference>
<evidence type="ECO:0000256" key="1">
    <source>
        <dbReference type="ARBA" id="ARBA00009437"/>
    </source>
</evidence>
<evidence type="ECO:0000313" key="7">
    <source>
        <dbReference type="Proteomes" id="UP000197535"/>
    </source>
</evidence>